<protein>
    <submittedName>
        <fullName evidence="2 3">Uncharacterized protein</fullName>
    </submittedName>
</protein>
<feature type="region of interest" description="Disordered" evidence="1">
    <location>
        <begin position="11"/>
        <end position="149"/>
    </location>
</feature>
<evidence type="ECO:0000313" key="2">
    <source>
        <dbReference type="EMBL" id="EJT71654.1"/>
    </source>
</evidence>
<feature type="compositionally biased region" description="Polar residues" evidence="1">
    <location>
        <begin position="682"/>
        <end position="693"/>
    </location>
</feature>
<evidence type="ECO:0000313" key="3">
    <source>
        <dbReference type="EnsemblFungi" id="EJT71654"/>
    </source>
</evidence>
<dbReference type="EnsemblFungi" id="EJT71654">
    <property type="protein sequence ID" value="EJT71654"/>
    <property type="gene ID" value="GGTG_10909"/>
</dbReference>
<reference evidence="2" key="3">
    <citation type="submission" date="2010-09" db="EMBL/GenBank/DDBJ databases">
        <title>Annotation of Gaeumannomyces graminis var. tritici R3-111a-1.</title>
        <authorList>
            <consortium name="The Broad Institute Genome Sequencing Platform"/>
            <person name="Ma L.-J."/>
            <person name="Dead R."/>
            <person name="Young S.K."/>
            <person name="Zeng Q."/>
            <person name="Gargeya S."/>
            <person name="Fitzgerald M."/>
            <person name="Haas B."/>
            <person name="Abouelleil A."/>
            <person name="Alvarado L."/>
            <person name="Arachchi H.M."/>
            <person name="Berlin A."/>
            <person name="Brown A."/>
            <person name="Chapman S.B."/>
            <person name="Chen Z."/>
            <person name="Dunbar C."/>
            <person name="Freedman E."/>
            <person name="Gearin G."/>
            <person name="Gellesch M."/>
            <person name="Goldberg J."/>
            <person name="Griggs A."/>
            <person name="Gujja S."/>
            <person name="Heiman D."/>
            <person name="Howarth C."/>
            <person name="Larson L."/>
            <person name="Lui A."/>
            <person name="MacDonald P.J.P."/>
            <person name="Mehta T."/>
            <person name="Montmayeur A."/>
            <person name="Murphy C."/>
            <person name="Neiman D."/>
            <person name="Pearson M."/>
            <person name="Priest M."/>
            <person name="Roberts A."/>
            <person name="Saif S."/>
            <person name="Shea T."/>
            <person name="Shenoy N."/>
            <person name="Sisk P."/>
            <person name="Stolte C."/>
            <person name="Sykes S."/>
            <person name="Yandava C."/>
            <person name="Wortman J."/>
            <person name="Nusbaum C."/>
            <person name="Birren B."/>
        </authorList>
    </citation>
    <scope>NUCLEOTIDE SEQUENCE</scope>
    <source>
        <strain evidence="2">R3-111a-1</strain>
    </source>
</reference>
<feature type="compositionally biased region" description="Basic and acidic residues" evidence="1">
    <location>
        <begin position="388"/>
        <end position="398"/>
    </location>
</feature>
<reference evidence="4" key="1">
    <citation type="submission" date="2010-07" db="EMBL/GenBank/DDBJ databases">
        <title>The genome sequence of Gaeumannomyces graminis var. tritici strain R3-111a-1.</title>
        <authorList>
            <consortium name="The Broad Institute Genome Sequencing Platform"/>
            <person name="Ma L.-J."/>
            <person name="Dead R."/>
            <person name="Young S."/>
            <person name="Zeng Q."/>
            <person name="Koehrsen M."/>
            <person name="Alvarado L."/>
            <person name="Berlin A."/>
            <person name="Chapman S.B."/>
            <person name="Chen Z."/>
            <person name="Freedman E."/>
            <person name="Gellesch M."/>
            <person name="Goldberg J."/>
            <person name="Griggs A."/>
            <person name="Gujja S."/>
            <person name="Heilman E.R."/>
            <person name="Heiman D."/>
            <person name="Hepburn T."/>
            <person name="Howarth C."/>
            <person name="Jen D."/>
            <person name="Larson L."/>
            <person name="Mehta T."/>
            <person name="Neiman D."/>
            <person name="Pearson M."/>
            <person name="Roberts A."/>
            <person name="Saif S."/>
            <person name="Shea T."/>
            <person name="Shenoy N."/>
            <person name="Sisk P."/>
            <person name="Stolte C."/>
            <person name="Sykes S."/>
            <person name="Walk T."/>
            <person name="White J."/>
            <person name="Yandava C."/>
            <person name="Haas B."/>
            <person name="Nusbaum C."/>
            <person name="Birren B."/>
        </authorList>
    </citation>
    <scope>NUCLEOTIDE SEQUENCE [LARGE SCALE GENOMIC DNA]</scope>
    <source>
        <strain evidence="4">R3-111a-1</strain>
    </source>
</reference>
<feature type="compositionally biased region" description="Low complexity" evidence="1">
    <location>
        <begin position="607"/>
        <end position="617"/>
    </location>
</feature>
<sequence>MMDVFCCCFRRQPKETTEITEPTEPTPCKPNANTSGDLPSTAPPATQLSPAPRPESPRADAEPNTASQSRSSLRPAPIPGAPTEPVDISQLVIDDSDGGGESPPPKKSKKNRASSTLDFVRTRFRNQGSQDDSLRRQSAATVGSSTEELARRAELKRLMRKRIQEELETDDGENAPQAAAASDGPSACAKRPATPSPADRLPGGGPRDRIEFSVAQAVGDTTPSGGSPNRQENVAPVTPGGSRTDSRRASCPDHLSPGSEAKAARIASQALVRDKRNSMPQLSSISTTTPLSLPSMTGSSLGSLLALATSSSGSEKQDTAAAGRERQAVAAVVVSGGFSPRDISRKSCDDSKSRQVEPGPVNFLGPRPHTVQGLYTSRSGSPASSDGSSDHEDSDRSPMRTWLRSQNHYSALEAGSGCGSSTGADVAGPTTAHVPKPRWSCPSLNLQAPRAPVFQTTNLPHSAGAVQKGAEFTPRSPQQHQESLGTPGRPGSSVGYVTHLRGGILEDADTATSIGETTGSLGRQLSEQSTSHDVESPCLNRQHKRDSLSSLPSSGKHLPPASATKSDAATASPSPRIKAHTIQSGTETTGSHSPSTEETSGTRECQPSSSPASRLLLPGPPWTPTDSPSAVASDSEASSFHRREEELLTIPMRFAESKSWRKPNLHSVSRFREDFRDEHQHPQQTGDVLQSPSEKPSLFARLHLTVPRKARLDSKVACTDGETADPSAGSKYPSMRSYHSSAASRSSLSVRHDRSDVSPAKYQRESAEAVWRRAIRAEADERLSLARVSGGHRSTTNSNSGTRCHQDAHTPDENRLSARYAALGRSHACSHVSHRSHGRASPARSVVSEKRHKGRVPTDLGRSSIVPGGSPGQHSREAYGSSHVKMLSTAEASEIPRSWARFPSHTREERNGPAGPECDVVFRDFAAKPPGDGDEDAGWVTDRDSPSSSRRTSFGVRIVSGRLGRFFKTNVGKILPSRSSFWTNGKRASADPYPSRDHSPDDANLEYPELQMQPNEGAFREMKALELDIVSLRSSARRSPRPVSEGRSDECVKAPAAVQTTSIPDGAGRVTNVTGSGEECSTAAETKPPPTPPAGHLPPNPDVSTMTAGSSTANSDHFLTPVSRMSRRDESARSACWHGSPGMLSLDAFRNDDAASHISSGTVVKKTQLGAESDTPQRQQRILKDRSSTQLDPCFA</sequence>
<dbReference type="VEuPathDB" id="FungiDB:GGTG_10909"/>
<feature type="compositionally biased region" description="Polar residues" evidence="1">
    <location>
        <begin position="581"/>
        <end position="606"/>
    </location>
</feature>
<dbReference type="AlphaFoldDB" id="J3PBN7"/>
<name>J3PBN7_GAET3</name>
<feature type="compositionally biased region" description="Polar residues" evidence="1">
    <location>
        <begin position="792"/>
        <end position="803"/>
    </location>
</feature>
<proteinExistence type="predicted"/>
<feature type="compositionally biased region" description="Polar residues" evidence="1">
    <location>
        <begin position="624"/>
        <end position="638"/>
    </location>
</feature>
<feature type="compositionally biased region" description="Low complexity" evidence="1">
    <location>
        <begin position="282"/>
        <end position="300"/>
    </location>
</feature>
<evidence type="ECO:0000256" key="1">
    <source>
        <dbReference type="SAM" id="MobiDB-lite"/>
    </source>
</evidence>
<feature type="region of interest" description="Disordered" evidence="1">
    <location>
        <begin position="1165"/>
        <end position="1196"/>
    </location>
</feature>
<feature type="region of interest" description="Disordered" evidence="1">
    <location>
        <begin position="459"/>
        <end position="644"/>
    </location>
</feature>
<feature type="compositionally biased region" description="Polar residues" evidence="1">
    <location>
        <begin position="475"/>
        <end position="484"/>
    </location>
</feature>
<feature type="region of interest" description="Disordered" evidence="1">
    <location>
        <begin position="898"/>
        <end position="917"/>
    </location>
</feature>
<feature type="region of interest" description="Disordered" evidence="1">
    <location>
        <begin position="671"/>
        <end position="693"/>
    </location>
</feature>
<feature type="compositionally biased region" description="Polar residues" evidence="1">
    <location>
        <begin position="219"/>
        <end position="232"/>
    </location>
</feature>
<feature type="compositionally biased region" description="Polar residues" evidence="1">
    <location>
        <begin position="510"/>
        <end position="529"/>
    </location>
</feature>
<feature type="compositionally biased region" description="Low complexity" evidence="1">
    <location>
        <begin position="377"/>
        <end position="387"/>
    </location>
</feature>
<feature type="region of interest" description="Disordered" evidence="1">
    <location>
        <begin position="332"/>
        <end position="444"/>
    </location>
</feature>
<feature type="compositionally biased region" description="Basic and acidic residues" evidence="1">
    <location>
        <begin position="750"/>
        <end position="761"/>
    </location>
</feature>
<dbReference type="RefSeq" id="XP_009227051.1">
    <property type="nucleotide sequence ID" value="XM_009228787.1"/>
</dbReference>
<feature type="compositionally biased region" description="Low complexity" evidence="1">
    <location>
        <begin position="734"/>
        <end position="749"/>
    </location>
</feature>
<keyword evidence="4" id="KW-1185">Reference proteome</keyword>
<organism evidence="2">
    <name type="scientific">Gaeumannomyces tritici (strain R3-111a-1)</name>
    <name type="common">Wheat and barley take-all root rot fungus</name>
    <name type="synonym">Gaeumannomyces graminis var. tritici</name>
    <dbReference type="NCBI Taxonomy" id="644352"/>
    <lineage>
        <taxon>Eukaryota</taxon>
        <taxon>Fungi</taxon>
        <taxon>Dikarya</taxon>
        <taxon>Ascomycota</taxon>
        <taxon>Pezizomycotina</taxon>
        <taxon>Sordariomycetes</taxon>
        <taxon>Sordariomycetidae</taxon>
        <taxon>Magnaporthales</taxon>
        <taxon>Magnaporthaceae</taxon>
        <taxon>Gaeumannomyces</taxon>
    </lineage>
</organism>
<feature type="compositionally biased region" description="Basic and acidic residues" evidence="1">
    <location>
        <begin position="315"/>
        <end position="327"/>
    </location>
</feature>
<dbReference type="GeneID" id="20351367"/>
<reference evidence="3" key="5">
    <citation type="submission" date="2018-04" db="UniProtKB">
        <authorList>
            <consortium name="EnsemblFungi"/>
        </authorList>
    </citation>
    <scope>IDENTIFICATION</scope>
    <source>
        <strain evidence="3">R3-111a-1</strain>
    </source>
</reference>
<dbReference type="EMBL" id="GL385400">
    <property type="protein sequence ID" value="EJT71654.1"/>
    <property type="molecule type" value="Genomic_DNA"/>
</dbReference>
<feature type="compositionally biased region" description="Low complexity" evidence="1">
    <location>
        <begin position="559"/>
        <end position="575"/>
    </location>
</feature>
<reference evidence="2" key="2">
    <citation type="submission" date="2010-07" db="EMBL/GenBank/DDBJ databases">
        <authorList>
            <consortium name="The Broad Institute Genome Sequencing Platform"/>
            <consortium name="Broad Institute Genome Sequencing Center for Infectious Disease"/>
            <person name="Ma L.-J."/>
            <person name="Dead R."/>
            <person name="Young S."/>
            <person name="Zeng Q."/>
            <person name="Koehrsen M."/>
            <person name="Alvarado L."/>
            <person name="Berlin A."/>
            <person name="Chapman S.B."/>
            <person name="Chen Z."/>
            <person name="Freedman E."/>
            <person name="Gellesch M."/>
            <person name="Goldberg J."/>
            <person name="Griggs A."/>
            <person name="Gujja S."/>
            <person name="Heilman E.R."/>
            <person name="Heiman D."/>
            <person name="Hepburn T."/>
            <person name="Howarth C."/>
            <person name="Jen D."/>
            <person name="Larson L."/>
            <person name="Mehta T."/>
            <person name="Neiman D."/>
            <person name="Pearson M."/>
            <person name="Roberts A."/>
            <person name="Saif S."/>
            <person name="Shea T."/>
            <person name="Shenoy N."/>
            <person name="Sisk P."/>
            <person name="Stolte C."/>
            <person name="Sykes S."/>
            <person name="Walk T."/>
            <person name="White J."/>
            <person name="Yandava C."/>
            <person name="Haas B."/>
            <person name="Nusbaum C."/>
            <person name="Birren B."/>
        </authorList>
    </citation>
    <scope>NUCLEOTIDE SEQUENCE</scope>
    <source>
        <strain evidence="2">R3-111a-1</strain>
    </source>
</reference>
<feature type="compositionally biased region" description="Polar residues" evidence="1">
    <location>
        <begin position="31"/>
        <end position="49"/>
    </location>
</feature>
<dbReference type="Proteomes" id="UP000006039">
    <property type="component" value="Unassembled WGS sequence"/>
</dbReference>
<feature type="region of interest" description="Disordered" evidence="1">
    <location>
        <begin position="928"/>
        <end position="951"/>
    </location>
</feature>
<feature type="compositionally biased region" description="Low complexity" evidence="1">
    <location>
        <begin position="175"/>
        <end position="189"/>
    </location>
</feature>
<feature type="region of interest" description="Disordered" evidence="1">
    <location>
        <begin position="308"/>
        <end position="327"/>
    </location>
</feature>
<gene>
    <name evidence="3" type="primary">20351367</name>
    <name evidence="2" type="ORF">GGTG_10909</name>
</gene>
<evidence type="ECO:0000313" key="4">
    <source>
        <dbReference type="Proteomes" id="UP000006039"/>
    </source>
</evidence>
<feature type="compositionally biased region" description="Polar residues" evidence="1">
    <location>
        <begin position="125"/>
        <end position="147"/>
    </location>
</feature>
<feature type="compositionally biased region" description="Basic and acidic residues" evidence="1">
    <location>
        <begin position="671"/>
        <end position="681"/>
    </location>
</feature>
<accession>J3PBN7</accession>
<feature type="compositionally biased region" description="Basic and acidic residues" evidence="1">
    <location>
        <begin position="342"/>
        <end position="355"/>
    </location>
</feature>
<feature type="compositionally biased region" description="Pro residues" evidence="1">
    <location>
        <begin position="1087"/>
        <end position="1101"/>
    </location>
</feature>
<feature type="region of interest" description="Disordered" evidence="1">
    <location>
        <begin position="981"/>
        <end position="1001"/>
    </location>
</feature>
<dbReference type="eggNOG" id="ENOG502RJV1">
    <property type="taxonomic scope" value="Eukaryota"/>
</dbReference>
<feature type="region of interest" description="Disordered" evidence="1">
    <location>
        <begin position="1034"/>
        <end position="1126"/>
    </location>
</feature>
<reference evidence="3" key="4">
    <citation type="journal article" date="2015" name="G3 (Bethesda)">
        <title>Genome sequences of three phytopathogenic species of the Magnaporthaceae family of fungi.</title>
        <authorList>
            <person name="Okagaki L.H."/>
            <person name="Nunes C.C."/>
            <person name="Sailsbery J."/>
            <person name="Clay B."/>
            <person name="Brown D."/>
            <person name="John T."/>
            <person name="Oh Y."/>
            <person name="Young N."/>
            <person name="Fitzgerald M."/>
            <person name="Haas B.J."/>
            <person name="Zeng Q."/>
            <person name="Young S."/>
            <person name="Adiconis X."/>
            <person name="Fan L."/>
            <person name="Levin J.Z."/>
            <person name="Mitchell T.K."/>
            <person name="Okubara P.A."/>
            <person name="Farman M.L."/>
            <person name="Kohn L.M."/>
            <person name="Birren B."/>
            <person name="Ma L.-J."/>
            <person name="Dean R.A."/>
        </authorList>
    </citation>
    <scope>NUCLEOTIDE SEQUENCE</scope>
    <source>
        <strain evidence="3">R3-111a-1</strain>
    </source>
</reference>
<feature type="region of interest" description="Disordered" evidence="1">
    <location>
        <begin position="827"/>
        <end position="881"/>
    </location>
</feature>
<feature type="region of interest" description="Disordered" evidence="1">
    <location>
        <begin position="786"/>
        <end position="812"/>
    </location>
</feature>
<dbReference type="OrthoDB" id="3437384at2759"/>
<dbReference type="HOGENOM" id="CLU_293205_0_0_1"/>
<feature type="region of interest" description="Disordered" evidence="1">
    <location>
        <begin position="162"/>
        <end position="300"/>
    </location>
</feature>
<feature type="region of interest" description="Disordered" evidence="1">
    <location>
        <begin position="717"/>
        <end position="761"/>
    </location>
</feature>
<feature type="compositionally biased region" description="Polar residues" evidence="1">
    <location>
        <begin position="1102"/>
        <end position="1117"/>
    </location>
</feature>